<dbReference type="NCBIfam" id="TIGR01352">
    <property type="entry name" value="tonB_Cterm"/>
    <property type="match status" value="1"/>
</dbReference>
<evidence type="ECO:0000256" key="9">
    <source>
        <dbReference type="ARBA" id="ARBA00023136"/>
    </source>
</evidence>
<evidence type="ECO:0000256" key="5">
    <source>
        <dbReference type="ARBA" id="ARBA00022519"/>
    </source>
</evidence>
<keyword evidence="3" id="KW-0813">Transport</keyword>
<dbReference type="InterPro" id="IPR037682">
    <property type="entry name" value="TonB_C"/>
</dbReference>
<evidence type="ECO:0000256" key="3">
    <source>
        <dbReference type="ARBA" id="ARBA00022448"/>
    </source>
</evidence>
<evidence type="ECO:0000259" key="10">
    <source>
        <dbReference type="Pfam" id="PF03544"/>
    </source>
</evidence>
<dbReference type="GO" id="GO:0015031">
    <property type="term" value="P:protein transport"/>
    <property type="evidence" value="ECO:0007669"/>
    <property type="project" value="UniProtKB-KW"/>
</dbReference>
<dbReference type="GO" id="GO:0098797">
    <property type="term" value="C:plasma membrane protein complex"/>
    <property type="evidence" value="ECO:0007669"/>
    <property type="project" value="TreeGrafter"/>
</dbReference>
<gene>
    <name evidence="11" type="ORF">GCM10011425_05620</name>
</gene>
<keyword evidence="5" id="KW-0997">Cell inner membrane</keyword>
<keyword evidence="4" id="KW-1003">Cell membrane</keyword>
<evidence type="ECO:0000313" key="11">
    <source>
        <dbReference type="EMBL" id="GGI49350.1"/>
    </source>
</evidence>
<keyword evidence="8" id="KW-1133">Transmembrane helix</keyword>
<dbReference type="InterPro" id="IPR006260">
    <property type="entry name" value="TonB/TolA_C"/>
</dbReference>
<reference evidence="11" key="1">
    <citation type="journal article" date="2014" name="Int. J. Syst. Evol. Microbiol.">
        <title>Complete genome sequence of Corynebacterium casei LMG S-19264T (=DSM 44701T), isolated from a smear-ripened cheese.</title>
        <authorList>
            <consortium name="US DOE Joint Genome Institute (JGI-PGF)"/>
            <person name="Walter F."/>
            <person name="Albersmeier A."/>
            <person name="Kalinowski J."/>
            <person name="Ruckert C."/>
        </authorList>
    </citation>
    <scope>NUCLEOTIDE SEQUENCE</scope>
    <source>
        <strain evidence="11">CCM 8711</strain>
    </source>
</reference>
<dbReference type="InterPro" id="IPR051045">
    <property type="entry name" value="TonB-dependent_transducer"/>
</dbReference>
<dbReference type="Pfam" id="PF03544">
    <property type="entry name" value="TonB_C"/>
    <property type="match status" value="1"/>
</dbReference>
<dbReference type="GO" id="GO:0055085">
    <property type="term" value="P:transmembrane transport"/>
    <property type="evidence" value="ECO:0007669"/>
    <property type="project" value="InterPro"/>
</dbReference>
<evidence type="ECO:0000256" key="6">
    <source>
        <dbReference type="ARBA" id="ARBA00022692"/>
    </source>
</evidence>
<feature type="domain" description="TonB C-terminal" evidence="10">
    <location>
        <begin position="71"/>
        <end position="133"/>
    </location>
</feature>
<evidence type="ECO:0000313" key="12">
    <source>
        <dbReference type="Proteomes" id="UP000662074"/>
    </source>
</evidence>
<comment type="subcellular location">
    <subcellularLocation>
        <location evidence="1">Cell inner membrane</location>
        <topology evidence="1">Single-pass membrane protein</topology>
        <orientation evidence="1">Periplasmic side</orientation>
    </subcellularLocation>
</comment>
<evidence type="ECO:0000256" key="8">
    <source>
        <dbReference type="ARBA" id="ARBA00022989"/>
    </source>
</evidence>
<organism evidence="11 12">
    <name type="scientific">Mucilaginibacter galii</name>
    <dbReference type="NCBI Taxonomy" id="2005073"/>
    <lineage>
        <taxon>Bacteria</taxon>
        <taxon>Pseudomonadati</taxon>
        <taxon>Bacteroidota</taxon>
        <taxon>Sphingobacteriia</taxon>
        <taxon>Sphingobacteriales</taxon>
        <taxon>Sphingobacteriaceae</taxon>
        <taxon>Mucilaginibacter</taxon>
    </lineage>
</organism>
<keyword evidence="9" id="KW-0472">Membrane</keyword>
<reference evidence="11" key="2">
    <citation type="submission" date="2020-09" db="EMBL/GenBank/DDBJ databases">
        <authorList>
            <person name="Sun Q."/>
            <person name="Sedlacek I."/>
        </authorList>
    </citation>
    <scope>NUCLEOTIDE SEQUENCE</scope>
    <source>
        <strain evidence="11">CCM 8711</strain>
    </source>
</reference>
<dbReference type="Gene3D" id="3.30.1150.10">
    <property type="match status" value="1"/>
</dbReference>
<keyword evidence="6" id="KW-0812">Transmembrane</keyword>
<proteinExistence type="inferred from homology"/>
<dbReference type="SUPFAM" id="SSF74653">
    <property type="entry name" value="TolA/TonB C-terminal domain"/>
    <property type="match status" value="1"/>
</dbReference>
<evidence type="ECO:0000256" key="7">
    <source>
        <dbReference type="ARBA" id="ARBA00022927"/>
    </source>
</evidence>
<comment type="similarity">
    <text evidence="2">Belongs to the TonB family.</text>
</comment>
<evidence type="ECO:0000256" key="4">
    <source>
        <dbReference type="ARBA" id="ARBA00022475"/>
    </source>
</evidence>
<accession>A0A917J7J2</accession>
<dbReference type="PANTHER" id="PTHR33446">
    <property type="entry name" value="PROTEIN TONB-RELATED"/>
    <property type="match status" value="1"/>
</dbReference>
<evidence type="ECO:0000256" key="1">
    <source>
        <dbReference type="ARBA" id="ARBA00004383"/>
    </source>
</evidence>
<sequence>MPNQSNPDNAATNQLVRIDEPVCTPSRNKIIKGNVHISVDILPEYPGGYEKFLKYVNANLMYPAGTKEVVDRVIITFVVNQDGSLSDIEVAGHRQNSLFENEALRVVKKSPKWVSGKIKGKAVRTHYTVPILFQKPQALPNYHRPV</sequence>
<protein>
    <recommendedName>
        <fullName evidence="10">TonB C-terminal domain-containing protein</fullName>
    </recommendedName>
</protein>
<dbReference type="GO" id="GO:0031992">
    <property type="term" value="F:energy transducer activity"/>
    <property type="evidence" value="ECO:0007669"/>
    <property type="project" value="TreeGrafter"/>
</dbReference>
<dbReference type="EMBL" id="BMDO01000001">
    <property type="protein sequence ID" value="GGI49350.1"/>
    <property type="molecule type" value="Genomic_DNA"/>
</dbReference>
<keyword evidence="7" id="KW-0653">Protein transport</keyword>
<dbReference type="AlphaFoldDB" id="A0A917J7J2"/>
<dbReference type="PANTHER" id="PTHR33446:SF2">
    <property type="entry name" value="PROTEIN TONB"/>
    <property type="match status" value="1"/>
</dbReference>
<evidence type="ECO:0000256" key="2">
    <source>
        <dbReference type="ARBA" id="ARBA00006555"/>
    </source>
</evidence>
<comment type="caution">
    <text evidence="11">The sequence shown here is derived from an EMBL/GenBank/DDBJ whole genome shotgun (WGS) entry which is preliminary data.</text>
</comment>
<dbReference type="Proteomes" id="UP000662074">
    <property type="component" value="Unassembled WGS sequence"/>
</dbReference>
<name>A0A917J7J2_9SPHI</name>
<keyword evidence="12" id="KW-1185">Reference proteome</keyword>